<keyword evidence="3" id="KW-1185">Reference proteome</keyword>
<gene>
    <name evidence="2" type="ORF">BN2614_LOCUS4</name>
</gene>
<comment type="caution">
    <text evidence="2">The sequence shown here is derived from an EMBL/GenBank/DDBJ whole genome shotgun (WGS) entry which is preliminary data.</text>
</comment>
<evidence type="ECO:0000313" key="2">
    <source>
        <dbReference type="EMBL" id="VCX12066.1"/>
    </source>
</evidence>
<evidence type="ECO:0000313" key="3">
    <source>
        <dbReference type="Proteomes" id="UP000269945"/>
    </source>
</evidence>
<reference evidence="2 3" key="1">
    <citation type="submission" date="2018-10" db="EMBL/GenBank/DDBJ databases">
        <authorList>
            <person name="Ekblom R."/>
            <person name="Jareborg N."/>
        </authorList>
    </citation>
    <scope>NUCLEOTIDE SEQUENCE [LARGE SCALE GENOMIC DNA]</scope>
    <source>
        <tissue evidence="2">Muscle</tissue>
    </source>
</reference>
<accession>A0A9X9M0S0</accession>
<protein>
    <submittedName>
        <fullName evidence="2">Uncharacterized protein</fullName>
    </submittedName>
</protein>
<dbReference type="Proteomes" id="UP000269945">
    <property type="component" value="Unassembled WGS sequence"/>
</dbReference>
<proteinExistence type="predicted"/>
<name>A0A9X9M0S0_GULGU</name>
<sequence>MSPINSDPSVGGPPVSGRGCRQKRMTTGTLNERESVLGQLWWPQGRTYHLHKNNSPRPREEGSVSRELTFFPVLECCGSVTVRTRNL</sequence>
<feature type="compositionally biased region" description="Low complexity" evidence="1">
    <location>
        <begin position="8"/>
        <end position="17"/>
    </location>
</feature>
<organism evidence="2 3">
    <name type="scientific">Gulo gulo</name>
    <name type="common">Wolverine</name>
    <name type="synonym">Gluton</name>
    <dbReference type="NCBI Taxonomy" id="48420"/>
    <lineage>
        <taxon>Eukaryota</taxon>
        <taxon>Metazoa</taxon>
        <taxon>Chordata</taxon>
        <taxon>Craniata</taxon>
        <taxon>Vertebrata</taxon>
        <taxon>Euteleostomi</taxon>
        <taxon>Mammalia</taxon>
        <taxon>Eutheria</taxon>
        <taxon>Laurasiatheria</taxon>
        <taxon>Carnivora</taxon>
        <taxon>Caniformia</taxon>
        <taxon>Musteloidea</taxon>
        <taxon>Mustelidae</taxon>
        <taxon>Guloninae</taxon>
        <taxon>Gulo</taxon>
    </lineage>
</organism>
<dbReference type="EMBL" id="CYRY02034883">
    <property type="protein sequence ID" value="VCX12066.1"/>
    <property type="molecule type" value="Genomic_DNA"/>
</dbReference>
<feature type="region of interest" description="Disordered" evidence="1">
    <location>
        <begin position="1"/>
        <end position="28"/>
    </location>
</feature>
<evidence type="ECO:0000256" key="1">
    <source>
        <dbReference type="SAM" id="MobiDB-lite"/>
    </source>
</evidence>
<dbReference type="AlphaFoldDB" id="A0A9X9M0S0"/>